<dbReference type="CDD" id="cd16936">
    <property type="entry name" value="HATPase_RsbW-like"/>
    <property type="match status" value="1"/>
</dbReference>
<dbReference type="PANTHER" id="PTHR35526">
    <property type="entry name" value="ANTI-SIGMA-F FACTOR RSBW-RELATED"/>
    <property type="match status" value="1"/>
</dbReference>
<dbReference type="InterPro" id="IPR050267">
    <property type="entry name" value="Anti-sigma-factor_SerPK"/>
</dbReference>
<dbReference type="InterPro" id="IPR003594">
    <property type="entry name" value="HATPase_dom"/>
</dbReference>
<dbReference type="EMBL" id="JACHNB010000001">
    <property type="protein sequence ID" value="MBB4744018.1"/>
    <property type="molecule type" value="Genomic_DNA"/>
</dbReference>
<name>A0A7W7MBE0_9ACTN</name>
<protein>
    <submittedName>
        <fullName evidence="3">Anti-sigma regulatory factor (Ser/Thr protein kinase)</fullName>
    </submittedName>
</protein>
<reference evidence="3 4" key="1">
    <citation type="submission" date="2020-08" db="EMBL/GenBank/DDBJ databases">
        <title>Sequencing the genomes of 1000 actinobacteria strains.</title>
        <authorList>
            <person name="Klenk H.-P."/>
        </authorList>
    </citation>
    <scope>NUCLEOTIDE SEQUENCE [LARGE SCALE GENOMIC DNA]</scope>
    <source>
        <strain evidence="3 4">DSM 45809</strain>
    </source>
</reference>
<gene>
    <name evidence="3" type="ORF">BJY16_007477</name>
</gene>
<dbReference type="PANTHER" id="PTHR35526:SF3">
    <property type="entry name" value="ANTI-SIGMA-F FACTOR RSBW"/>
    <property type="match status" value="1"/>
</dbReference>
<dbReference type="Proteomes" id="UP000546162">
    <property type="component" value="Unassembled WGS sequence"/>
</dbReference>
<dbReference type="GO" id="GO:0004674">
    <property type="term" value="F:protein serine/threonine kinase activity"/>
    <property type="evidence" value="ECO:0007669"/>
    <property type="project" value="UniProtKB-KW"/>
</dbReference>
<dbReference type="Gene3D" id="3.30.565.10">
    <property type="entry name" value="Histidine kinase-like ATPase, C-terminal domain"/>
    <property type="match status" value="1"/>
</dbReference>
<evidence type="ECO:0000259" key="2">
    <source>
        <dbReference type="Pfam" id="PF13581"/>
    </source>
</evidence>
<keyword evidence="4" id="KW-1185">Reference proteome</keyword>
<evidence type="ECO:0000313" key="3">
    <source>
        <dbReference type="EMBL" id="MBB4744018.1"/>
    </source>
</evidence>
<accession>A0A7W7MBE0</accession>
<evidence type="ECO:0000256" key="1">
    <source>
        <dbReference type="ARBA" id="ARBA00022527"/>
    </source>
</evidence>
<dbReference type="InterPro" id="IPR036890">
    <property type="entry name" value="HATPase_C_sf"/>
</dbReference>
<evidence type="ECO:0000313" key="4">
    <source>
        <dbReference type="Proteomes" id="UP000546162"/>
    </source>
</evidence>
<proteinExistence type="predicted"/>
<sequence>MSELATQVDVPRGPQAPAAARGAVIDALRGWGLHEQAWLGNVSVVVSELVTNAVLHGGGPITLILRLDERGLTLTVADGSPALPHRRDPDLTGGRGLMLIEALSSRWGVLHDPGGKRVWAELPPCPSDQQLTTSNGRAA</sequence>
<organism evidence="3 4">
    <name type="scientific">Actinoplanes octamycinicus</name>
    <dbReference type="NCBI Taxonomy" id="135948"/>
    <lineage>
        <taxon>Bacteria</taxon>
        <taxon>Bacillati</taxon>
        <taxon>Actinomycetota</taxon>
        <taxon>Actinomycetes</taxon>
        <taxon>Micromonosporales</taxon>
        <taxon>Micromonosporaceae</taxon>
        <taxon>Actinoplanes</taxon>
    </lineage>
</organism>
<keyword evidence="1" id="KW-0418">Kinase</keyword>
<dbReference type="RefSeq" id="WP_185044238.1">
    <property type="nucleotide sequence ID" value="NZ_BAABFG010000005.1"/>
</dbReference>
<feature type="domain" description="Histidine kinase/HSP90-like ATPase" evidence="2">
    <location>
        <begin position="17"/>
        <end position="120"/>
    </location>
</feature>
<keyword evidence="1" id="KW-0808">Transferase</keyword>
<dbReference type="Pfam" id="PF13581">
    <property type="entry name" value="HATPase_c_2"/>
    <property type="match status" value="1"/>
</dbReference>
<dbReference type="SUPFAM" id="SSF55874">
    <property type="entry name" value="ATPase domain of HSP90 chaperone/DNA topoisomerase II/histidine kinase"/>
    <property type="match status" value="1"/>
</dbReference>
<dbReference type="AlphaFoldDB" id="A0A7W7MBE0"/>
<comment type="caution">
    <text evidence="3">The sequence shown here is derived from an EMBL/GenBank/DDBJ whole genome shotgun (WGS) entry which is preliminary data.</text>
</comment>
<keyword evidence="1" id="KW-0723">Serine/threonine-protein kinase</keyword>